<keyword evidence="4 7" id="KW-0808">Transferase</keyword>
<evidence type="ECO:0000313" key="10">
    <source>
        <dbReference type="EMBL" id="EXA32052.1"/>
    </source>
</evidence>
<gene>
    <name evidence="10" type="ORF">FOVG_16720</name>
</gene>
<reference evidence="10" key="1">
    <citation type="submission" date="2011-10" db="EMBL/GenBank/DDBJ databases">
        <title>The Genome Sequence of Fusarium oxysporum HDV247.</title>
        <authorList>
            <consortium name="The Broad Institute Genome Sequencing Platform"/>
            <person name="Ma L.-J."/>
            <person name="Gale L.R."/>
            <person name="Schwartz D.C."/>
            <person name="Zhou S."/>
            <person name="Corby-Kistler H."/>
            <person name="Young S.K."/>
            <person name="Zeng Q."/>
            <person name="Gargeya S."/>
            <person name="Fitzgerald M."/>
            <person name="Haas B."/>
            <person name="Abouelleil A."/>
            <person name="Alvarado L."/>
            <person name="Arachchi H.M."/>
            <person name="Berlin A."/>
            <person name="Brown A."/>
            <person name="Chapman S.B."/>
            <person name="Chen Z."/>
            <person name="Dunbar C."/>
            <person name="Freedman E."/>
            <person name="Gearin G."/>
            <person name="Goldberg J."/>
            <person name="Griggs A."/>
            <person name="Gujja S."/>
            <person name="Heiman D."/>
            <person name="Howarth C."/>
            <person name="Larson L."/>
            <person name="Lui A."/>
            <person name="MacDonald P.J.P."/>
            <person name="Montmayeur A."/>
            <person name="Murphy C."/>
            <person name="Neiman D."/>
            <person name="Pearson M."/>
            <person name="Priest M."/>
            <person name="Roberts A."/>
            <person name="Saif S."/>
            <person name="Shea T."/>
            <person name="Shenoy N."/>
            <person name="Sisk P."/>
            <person name="Stolte C."/>
            <person name="Sykes S."/>
            <person name="Wortman J."/>
            <person name="Nusbaum C."/>
            <person name="Birren B."/>
        </authorList>
    </citation>
    <scope>NUCLEOTIDE SEQUENCE [LARGE SCALE GENOMIC DNA]</scope>
    <source>
        <strain evidence="10">HDV247</strain>
    </source>
</reference>
<dbReference type="SUPFAM" id="SSF53901">
    <property type="entry name" value="Thiolase-like"/>
    <property type="match status" value="2"/>
</dbReference>
<dbReference type="EMBL" id="JH651002">
    <property type="protein sequence ID" value="EXA32052.1"/>
    <property type="molecule type" value="Genomic_DNA"/>
</dbReference>
<organism evidence="10">
    <name type="scientific">Fusarium oxysporum f. sp. pisi HDV247</name>
    <dbReference type="NCBI Taxonomy" id="1080344"/>
    <lineage>
        <taxon>Eukaryota</taxon>
        <taxon>Fungi</taxon>
        <taxon>Dikarya</taxon>
        <taxon>Ascomycota</taxon>
        <taxon>Pezizomycotina</taxon>
        <taxon>Sordariomycetes</taxon>
        <taxon>Hypocreomycetidae</taxon>
        <taxon>Hypocreales</taxon>
        <taxon>Nectriaceae</taxon>
        <taxon>Fusarium</taxon>
        <taxon>Fusarium oxysporum species complex</taxon>
    </lineage>
</organism>
<evidence type="ECO:0000256" key="1">
    <source>
        <dbReference type="ARBA" id="ARBA00001958"/>
    </source>
</evidence>
<dbReference type="GO" id="GO:0005739">
    <property type="term" value="C:mitochondrion"/>
    <property type="evidence" value="ECO:0007669"/>
    <property type="project" value="TreeGrafter"/>
</dbReference>
<evidence type="ECO:0000256" key="7">
    <source>
        <dbReference type="RuleBase" id="RU003557"/>
    </source>
</evidence>
<dbReference type="Pfam" id="PF02803">
    <property type="entry name" value="Thiolase_C"/>
    <property type="match status" value="1"/>
</dbReference>
<dbReference type="InterPro" id="IPR016039">
    <property type="entry name" value="Thiolase-like"/>
</dbReference>
<comment type="pathway">
    <text evidence="6">Metabolic intermediate biosynthesis; (R)-mevalonate biosynthesis; (R)-mevalonate from acetyl-CoA: step 1/3.</text>
</comment>
<dbReference type="PANTHER" id="PTHR18919:SF165">
    <property type="entry name" value="ACETYL-COA ACETYLTRANSFERASE"/>
    <property type="match status" value="1"/>
</dbReference>
<feature type="domain" description="Thiolase C-terminal" evidence="9">
    <location>
        <begin position="143"/>
        <end position="240"/>
    </location>
</feature>
<dbReference type="Pfam" id="PF00108">
    <property type="entry name" value="Thiolase_N"/>
    <property type="match status" value="1"/>
</dbReference>
<evidence type="ECO:0000256" key="2">
    <source>
        <dbReference type="ARBA" id="ARBA00010982"/>
    </source>
</evidence>
<dbReference type="PANTHER" id="PTHR18919">
    <property type="entry name" value="ACETYL-COA C-ACYLTRANSFERASE"/>
    <property type="match status" value="1"/>
</dbReference>
<dbReference type="EC" id="2.3.1.9" evidence="3"/>
<comment type="cofactor">
    <cofactor evidence="1">
        <name>K(+)</name>
        <dbReference type="ChEBI" id="CHEBI:29103"/>
    </cofactor>
</comment>
<accession>W9NPY4</accession>
<dbReference type="InterPro" id="IPR020616">
    <property type="entry name" value="Thiolase_N"/>
</dbReference>
<evidence type="ECO:0000256" key="4">
    <source>
        <dbReference type="ARBA" id="ARBA00022679"/>
    </source>
</evidence>
<dbReference type="InterPro" id="IPR020617">
    <property type="entry name" value="Thiolase_C"/>
</dbReference>
<evidence type="ECO:0000256" key="6">
    <source>
        <dbReference type="ARBA" id="ARBA00037924"/>
    </source>
</evidence>
<dbReference type="Proteomes" id="UP000030751">
    <property type="component" value="Unassembled WGS sequence"/>
</dbReference>
<sequence length="241" mass="26374">MRSRVKLGHQVLIDGCLKYGLIDAYNRGHMGLQGELCASDYHFSRNKQDEYAIETYRRAQAATDAGLFKEIVLLEIQKDTKSPIVTIYRDEGVSIFDTAKLKSIVAAFKYNRTITVPNASPLNNSAAAVMLISEAKLKDSGLKHLAKIIAWGEAEQEPDLFTTSPVPAIQQAMERAGLKADDIDYYEINEAFSVVALANMKLLGLDHSKVNAFGGSVAIGHRLGCSGARIVTTLVSVLEQK</sequence>
<proteinExistence type="inferred from homology"/>
<dbReference type="GO" id="GO:0006696">
    <property type="term" value="P:ergosterol biosynthetic process"/>
    <property type="evidence" value="ECO:0007669"/>
    <property type="project" value="TreeGrafter"/>
</dbReference>
<evidence type="ECO:0000259" key="8">
    <source>
        <dbReference type="Pfam" id="PF00108"/>
    </source>
</evidence>
<dbReference type="AlphaFoldDB" id="W9NPY4"/>
<feature type="domain" description="Thiolase N-terminal" evidence="8">
    <location>
        <begin position="2"/>
        <end position="134"/>
    </location>
</feature>
<dbReference type="HOGENOM" id="CLU_031026_3_0_1"/>
<dbReference type="Gene3D" id="3.40.47.10">
    <property type="match status" value="1"/>
</dbReference>
<dbReference type="CDD" id="cd00751">
    <property type="entry name" value="thiolase"/>
    <property type="match status" value="1"/>
</dbReference>
<keyword evidence="5 7" id="KW-0012">Acyltransferase</keyword>
<evidence type="ECO:0000259" key="9">
    <source>
        <dbReference type="Pfam" id="PF02803"/>
    </source>
</evidence>
<reference evidence="10" key="2">
    <citation type="submission" date="2012-05" db="EMBL/GenBank/DDBJ databases">
        <title>Annotation of the Genome Sequence of Fusarium oxysporum HDV247.</title>
        <authorList>
            <consortium name="The Broad Institute Genomics Platform"/>
            <person name="Ma L.-J."/>
            <person name="Corby-Kistler H."/>
            <person name="Broz K."/>
            <person name="Gale L.R."/>
            <person name="Jonkers W."/>
            <person name="O'Donnell K."/>
            <person name="Ploetz R."/>
            <person name="Steinberg C."/>
            <person name="Schwartz D.C."/>
            <person name="VanEtten H."/>
            <person name="Zhou S."/>
            <person name="Young S.K."/>
            <person name="Zeng Q."/>
            <person name="Gargeya S."/>
            <person name="Fitzgerald M."/>
            <person name="Abouelleil A."/>
            <person name="Alvarado L."/>
            <person name="Chapman S.B."/>
            <person name="Gainer-Dewar J."/>
            <person name="Goldberg J."/>
            <person name="Griggs A."/>
            <person name="Gujja S."/>
            <person name="Hansen M."/>
            <person name="Howarth C."/>
            <person name="Imamovic A."/>
            <person name="Ireland A."/>
            <person name="Larimer J."/>
            <person name="McCowan C."/>
            <person name="Murphy C."/>
            <person name="Pearson M."/>
            <person name="Poon T.W."/>
            <person name="Priest M."/>
            <person name="Roberts A."/>
            <person name="Saif S."/>
            <person name="Shea T."/>
            <person name="Sykes S."/>
            <person name="Wortman J."/>
            <person name="Nusbaum C."/>
            <person name="Birren B."/>
        </authorList>
    </citation>
    <scope>NUCLEOTIDE SEQUENCE</scope>
    <source>
        <strain evidence="10">HDV247</strain>
    </source>
</reference>
<dbReference type="GO" id="GO:0003985">
    <property type="term" value="F:acetyl-CoA C-acetyltransferase activity"/>
    <property type="evidence" value="ECO:0007669"/>
    <property type="project" value="UniProtKB-EC"/>
</dbReference>
<evidence type="ECO:0000256" key="3">
    <source>
        <dbReference type="ARBA" id="ARBA00012705"/>
    </source>
</evidence>
<name>W9NPY4_FUSOX</name>
<evidence type="ECO:0000256" key="5">
    <source>
        <dbReference type="ARBA" id="ARBA00023315"/>
    </source>
</evidence>
<dbReference type="GO" id="GO:0006635">
    <property type="term" value="P:fatty acid beta-oxidation"/>
    <property type="evidence" value="ECO:0007669"/>
    <property type="project" value="TreeGrafter"/>
</dbReference>
<dbReference type="InterPro" id="IPR002155">
    <property type="entry name" value="Thiolase"/>
</dbReference>
<comment type="similarity">
    <text evidence="2 7">Belongs to the thiolase-like superfamily. Thiolase family.</text>
</comment>
<protein>
    <recommendedName>
        <fullName evidence="3">acetyl-CoA C-acetyltransferase</fullName>
        <ecNumber evidence="3">2.3.1.9</ecNumber>
    </recommendedName>
</protein>